<feature type="transmembrane region" description="Helical" evidence="7">
    <location>
        <begin position="206"/>
        <end position="228"/>
    </location>
</feature>
<dbReference type="InterPro" id="IPR011701">
    <property type="entry name" value="MFS"/>
</dbReference>
<evidence type="ECO:0000256" key="3">
    <source>
        <dbReference type="ARBA" id="ARBA00022448"/>
    </source>
</evidence>
<dbReference type="Pfam" id="PF07690">
    <property type="entry name" value="MFS_1"/>
    <property type="match status" value="1"/>
</dbReference>
<evidence type="ECO:0000313" key="10">
    <source>
        <dbReference type="Proteomes" id="UP001064971"/>
    </source>
</evidence>
<evidence type="ECO:0000259" key="8">
    <source>
        <dbReference type="PROSITE" id="PS50850"/>
    </source>
</evidence>
<evidence type="ECO:0000256" key="1">
    <source>
        <dbReference type="ARBA" id="ARBA00004127"/>
    </source>
</evidence>
<feature type="transmembrane region" description="Helical" evidence="7">
    <location>
        <begin position="274"/>
        <end position="291"/>
    </location>
</feature>
<dbReference type="RefSeq" id="WP_264778326.1">
    <property type="nucleotide sequence ID" value="NZ_AP026562.1"/>
</dbReference>
<keyword evidence="5 7" id="KW-1133">Transmembrane helix</keyword>
<feature type="transmembrane region" description="Helical" evidence="7">
    <location>
        <begin position="47"/>
        <end position="70"/>
    </location>
</feature>
<organism evidence="9 10">
    <name type="scientific">Deinococcus aetherius</name>
    <dbReference type="NCBI Taxonomy" id="200252"/>
    <lineage>
        <taxon>Bacteria</taxon>
        <taxon>Thermotogati</taxon>
        <taxon>Deinococcota</taxon>
        <taxon>Deinococci</taxon>
        <taxon>Deinococcales</taxon>
        <taxon>Deinococcaceae</taxon>
        <taxon>Deinococcus</taxon>
    </lineage>
</organism>
<evidence type="ECO:0000313" key="9">
    <source>
        <dbReference type="EMBL" id="BDP43959.1"/>
    </source>
</evidence>
<feature type="transmembrane region" description="Helical" evidence="7">
    <location>
        <begin position="105"/>
        <end position="127"/>
    </location>
</feature>
<evidence type="ECO:0000256" key="6">
    <source>
        <dbReference type="ARBA" id="ARBA00023136"/>
    </source>
</evidence>
<geneLocation type="plasmid" evidence="9 10">
    <name>pDAETH-2</name>
</geneLocation>
<keyword evidence="9" id="KW-0614">Plasmid</keyword>
<proteinExistence type="inferred from homology"/>
<sequence length="381" mass="38238">MTLPTTAVSTPPRRLAASGLGLFLLLGLVYPILGPALPTLSGQFGLSATGASLLLSLNSAGAFAGVLLAGTLSRRWAPPRRATLALGVMAAGCLGLVLAPTFGVALVAAGLLGLGFGVLDLTTNVWLSTGYGERSASMLNLLSASFGVGAVLAPLAVGLAGGDFRLPLIGCAALAALLLPLVLSLRRTAVPEGPAQPATATGRARVLLLGFVLLFLTYVGVEGGIGAWEVTHLQDALGLSTAGAASVASLFWVSFTVGRLVSAVLALRLPPARLVTLTLALAAVSLALAAVPAAAGVAYTLAGLFLAPVFTTGLVWLTRALPTGGATTWVFASAFLGPVVFSPVVGAFKDAHGSQAIPLTLLGITLLCLGLALGLRRALRD</sequence>
<dbReference type="Proteomes" id="UP001064971">
    <property type="component" value="Plasmid pDAETH-2"/>
</dbReference>
<dbReference type="InterPro" id="IPR036259">
    <property type="entry name" value="MFS_trans_sf"/>
</dbReference>
<feature type="transmembrane region" description="Helical" evidence="7">
    <location>
        <begin position="82"/>
        <end position="99"/>
    </location>
</feature>
<keyword evidence="10" id="KW-1185">Reference proteome</keyword>
<accession>A0ABN6RMQ5</accession>
<evidence type="ECO:0000256" key="2">
    <source>
        <dbReference type="ARBA" id="ARBA00008335"/>
    </source>
</evidence>
<feature type="transmembrane region" description="Helical" evidence="7">
    <location>
        <begin position="139"/>
        <end position="160"/>
    </location>
</feature>
<feature type="transmembrane region" description="Helical" evidence="7">
    <location>
        <begin position="329"/>
        <end position="348"/>
    </location>
</feature>
<feature type="transmembrane region" description="Helical" evidence="7">
    <location>
        <begin position="297"/>
        <end position="317"/>
    </location>
</feature>
<reference evidence="9" key="1">
    <citation type="submission" date="2022-07" db="EMBL/GenBank/DDBJ databases">
        <title>Complete Genome Sequence of the Radioresistant Bacterium Deinococcus aetherius ST0316, Isolated from the Air Dust collected in Lower Stratosphere above Japan.</title>
        <authorList>
            <person name="Satoh K."/>
            <person name="Hagiwara K."/>
            <person name="Katsumata K."/>
            <person name="Kubo A."/>
            <person name="Yokobori S."/>
            <person name="Yamagishi A."/>
            <person name="Oono Y."/>
            <person name="Narumi I."/>
        </authorList>
    </citation>
    <scope>NUCLEOTIDE SEQUENCE</scope>
    <source>
        <strain evidence="9">ST0316</strain>
        <plasmid evidence="9">pDAETH-2</plasmid>
    </source>
</reference>
<comment type="similarity">
    <text evidence="2">Belongs to the major facilitator superfamily.</text>
</comment>
<dbReference type="EMBL" id="AP026562">
    <property type="protein sequence ID" value="BDP43959.1"/>
    <property type="molecule type" value="Genomic_DNA"/>
</dbReference>
<feature type="transmembrane region" description="Helical" evidence="7">
    <location>
        <begin position="354"/>
        <end position="375"/>
    </location>
</feature>
<name>A0ABN6RMQ5_9DEIO</name>
<dbReference type="PROSITE" id="PS50850">
    <property type="entry name" value="MFS"/>
    <property type="match status" value="1"/>
</dbReference>
<dbReference type="PANTHER" id="PTHR23514">
    <property type="entry name" value="BYPASS OF STOP CODON PROTEIN 6"/>
    <property type="match status" value="1"/>
</dbReference>
<dbReference type="SUPFAM" id="SSF103473">
    <property type="entry name" value="MFS general substrate transporter"/>
    <property type="match status" value="1"/>
</dbReference>
<feature type="transmembrane region" description="Helical" evidence="7">
    <location>
        <begin position="248"/>
        <end position="267"/>
    </location>
</feature>
<dbReference type="PANTHER" id="PTHR23514:SF3">
    <property type="entry name" value="BYPASS OF STOP CODON PROTEIN 6"/>
    <property type="match status" value="1"/>
</dbReference>
<feature type="transmembrane region" description="Helical" evidence="7">
    <location>
        <begin position="166"/>
        <end position="185"/>
    </location>
</feature>
<evidence type="ECO:0000256" key="4">
    <source>
        <dbReference type="ARBA" id="ARBA00022692"/>
    </source>
</evidence>
<keyword evidence="4 7" id="KW-0812">Transmembrane</keyword>
<keyword evidence="3" id="KW-0813">Transport</keyword>
<evidence type="ECO:0000256" key="7">
    <source>
        <dbReference type="SAM" id="Phobius"/>
    </source>
</evidence>
<protein>
    <recommendedName>
        <fullName evidence="8">Major facilitator superfamily (MFS) profile domain-containing protein</fullName>
    </recommendedName>
</protein>
<dbReference type="Gene3D" id="1.20.1250.20">
    <property type="entry name" value="MFS general substrate transporter like domains"/>
    <property type="match status" value="2"/>
</dbReference>
<evidence type="ECO:0000256" key="5">
    <source>
        <dbReference type="ARBA" id="ARBA00022989"/>
    </source>
</evidence>
<feature type="domain" description="Major facilitator superfamily (MFS) profile" evidence="8">
    <location>
        <begin position="14"/>
        <end position="380"/>
    </location>
</feature>
<keyword evidence="6 7" id="KW-0472">Membrane</keyword>
<gene>
    <name evidence="9" type="ORF">DAETH_39280</name>
</gene>
<comment type="subcellular location">
    <subcellularLocation>
        <location evidence="1">Endomembrane system</location>
        <topology evidence="1">Multi-pass membrane protein</topology>
    </subcellularLocation>
</comment>
<dbReference type="InterPro" id="IPR020846">
    <property type="entry name" value="MFS_dom"/>
</dbReference>
<dbReference type="InterPro" id="IPR051788">
    <property type="entry name" value="MFS_Transporter"/>
</dbReference>